<dbReference type="EMBL" id="JAQNSB010000018">
    <property type="protein sequence ID" value="MDC1855564.1"/>
    <property type="molecule type" value="Genomic_DNA"/>
</dbReference>
<dbReference type="GO" id="GO:0008237">
    <property type="term" value="F:metallopeptidase activity"/>
    <property type="evidence" value="ECO:0007669"/>
    <property type="project" value="UniProtKB-KW"/>
</dbReference>
<keyword evidence="2" id="KW-0479">Metal-binding</keyword>
<dbReference type="RefSeq" id="WP_117615398.1">
    <property type="nucleotide sequence ID" value="NZ_JAQNSB010000018.1"/>
</dbReference>
<dbReference type="InterPro" id="IPR025657">
    <property type="entry name" value="RadC_JAB"/>
</dbReference>
<evidence type="ECO:0000256" key="2">
    <source>
        <dbReference type="ARBA" id="ARBA00022723"/>
    </source>
</evidence>
<evidence type="ECO:0000256" key="4">
    <source>
        <dbReference type="ARBA" id="ARBA00022833"/>
    </source>
</evidence>
<dbReference type="AlphaFoldDB" id="A0AAW6GD85"/>
<dbReference type="PROSITE" id="PS50249">
    <property type="entry name" value="MPN"/>
    <property type="match status" value="1"/>
</dbReference>
<dbReference type="Gene3D" id="3.40.140.10">
    <property type="entry name" value="Cytidine Deaminase, domain 2"/>
    <property type="match status" value="1"/>
</dbReference>
<name>A0AAW6GD85_BACUN</name>
<sequence>MNTLSFPQITVSYKDADASKRVTIQSSKESYDLFKPVYEDCMQHHEECWAMYLTPLNKVLGVSCISRNGINCAIVDIRIILQTALISHASGIILSHNHPSGSTKASQQDNSLTSHLKKACETIDIQLLDHIILTEDGYLSYADEGML</sequence>
<dbReference type="GO" id="GO:0006508">
    <property type="term" value="P:proteolysis"/>
    <property type="evidence" value="ECO:0007669"/>
    <property type="project" value="UniProtKB-KW"/>
</dbReference>
<keyword evidence="1" id="KW-0645">Protease</keyword>
<keyword evidence="3" id="KW-0378">Hydrolase</keyword>
<evidence type="ECO:0000256" key="5">
    <source>
        <dbReference type="ARBA" id="ARBA00023049"/>
    </source>
</evidence>
<evidence type="ECO:0000256" key="1">
    <source>
        <dbReference type="ARBA" id="ARBA00022670"/>
    </source>
</evidence>
<reference evidence="7" key="1">
    <citation type="submission" date="2022-10" db="EMBL/GenBank/DDBJ databases">
        <title>Human gut microbiome strain richness.</title>
        <authorList>
            <person name="Chen-Liaw A."/>
        </authorList>
    </citation>
    <scope>NUCLEOTIDE SEQUENCE</scope>
    <source>
        <strain evidence="7">BSD2780061687st1_G10_BSD2780061687b_171204</strain>
    </source>
</reference>
<dbReference type="Proteomes" id="UP001214113">
    <property type="component" value="Unassembled WGS sequence"/>
</dbReference>
<dbReference type="PANTHER" id="PTHR30471">
    <property type="entry name" value="DNA REPAIR PROTEIN RADC"/>
    <property type="match status" value="1"/>
</dbReference>
<dbReference type="InterPro" id="IPR037518">
    <property type="entry name" value="MPN"/>
</dbReference>
<keyword evidence="4" id="KW-0862">Zinc</keyword>
<feature type="domain" description="MPN" evidence="6">
    <location>
        <begin position="23"/>
        <end position="147"/>
    </location>
</feature>
<organism evidence="7 8">
    <name type="scientific">Bacteroides uniformis</name>
    <dbReference type="NCBI Taxonomy" id="820"/>
    <lineage>
        <taxon>Bacteria</taxon>
        <taxon>Pseudomonadati</taxon>
        <taxon>Bacteroidota</taxon>
        <taxon>Bacteroidia</taxon>
        <taxon>Bacteroidales</taxon>
        <taxon>Bacteroidaceae</taxon>
        <taxon>Bacteroides</taxon>
    </lineage>
</organism>
<evidence type="ECO:0000256" key="3">
    <source>
        <dbReference type="ARBA" id="ARBA00022801"/>
    </source>
</evidence>
<accession>A0AAW6GD85</accession>
<dbReference type="CDD" id="cd08071">
    <property type="entry name" value="MPN_DUF2466"/>
    <property type="match status" value="1"/>
</dbReference>
<dbReference type="GO" id="GO:0046872">
    <property type="term" value="F:metal ion binding"/>
    <property type="evidence" value="ECO:0007669"/>
    <property type="project" value="UniProtKB-KW"/>
</dbReference>
<protein>
    <submittedName>
        <fullName evidence="7">JAB domain-containing protein</fullName>
    </submittedName>
</protein>
<dbReference type="InterPro" id="IPR020891">
    <property type="entry name" value="UPF0758_CS"/>
</dbReference>
<evidence type="ECO:0000313" key="7">
    <source>
        <dbReference type="EMBL" id="MDC1855564.1"/>
    </source>
</evidence>
<dbReference type="PANTHER" id="PTHR30471:SF3">
    <property type="entry name" value="UPF0758 PROTEIN YEES-RELATED"/>
    <property type="match status" value="1"/>
</dbReference>
<keyword evidence="5" id="KW-0482">Metalloprotease</keyword>
<gene>
    <name evidence="7" type="ORF">POZ22_12325</name>
</gene>
<evidence type="ECO:0000313" key="8">
    <source>
        <dbReference type="Proteomes" id="UP001214113"/>
    </source>
</evidence>
<dbReference type="PROSITE" id="PS01302">
    <property type="entry name" value="UPF0758"/>
    <property type="match status" value="1"/>
</dbReference>
<proteinExistence type="predicted"/>
<dbReference type="InterPro" id="IPR001405">
    <property type="entry name" value="UPF0758"/>
</dbReference>
<comment type="caution">
    <text evidence="7">The sequence shown here is derived from an EMBL/GenBank/DDBJ whole genome shotgun (WGS) entry which is preliminary data.</text>
</comment>
<evidence type="ECO:0000259" key="6">
    <source>
        <dbReference type="PROSITE" id="PS50249"/>
    </source>
</evidence>
<dbReference type="Pfam" id="PF04002">
    <property type="entry name" value="RadC"/>
    <property type="match status" value="1"/>
</dbReference>